<dbReference type="EMBL" id="CP002083">
    <property type="protein sequence ID" value="ADJ24216.1"/>
    <property type="molecule type" value="Genomic_DNA"/>
</dbReference>
<evidence type="ECO:0000256" key="1">
    <source>
        <dbReference type="PROSITE-ProRule" id="PRU00473"/>
    </source>
</evidence>
<dbReference type="PROSITE" id="PS51123">
    <property type="entry name" value="OMPA_2"/>
    <property type="match status" value="1"/>
</dbReference>
<dbReference type="PANTHER" id="PTHR30329">
    <property type="entry name" value="STATOR ELEMENT OF FLAGELLAR MOTOR COMPLEX"/>
    <property type="match status" value="1"/>
</dbReference>
<dbReference type="eggNOG" id="COG2885">
    <property type="taxonomic scope" value="Bacteria"/>
</dbReference>
<dbReference type="CDD" id="cd07185">
    <property type="entry name" value="OmpA_C-like"/>
    <property type="match status" value="1"/>
</dbReference>
<dbReference type="Pfam" id="PF00691">
    <property type="entry name" value="OmpA"/>
    <property type="match status" value="1"/>
</dbReference>
<dbReference type="Gene3D" id="1.25.40.10">
    <property type="entry name" value="Tetratricopeptide repeat domain"/>
    <property type="match status" value="1"/>
</dbReference>
<dbReference type="STRING" id="582899.Hden_2419"/>
<evidence type="ECO:0000259" key="4">
    <source>
        <dbReference type="PROSITE" id="PS51123"/>
    </source>
</evidence>
<evidence type="ECO:0000256" key="2">
    <source>
        <dbReference type="SAM" id="MobiDB-lite"/>
    </source>
</evidence>
<dbReference type="OrthoDB" id="9782229at2"/>
<dbReference type="HOGENOM" id="CLU_1060783_0_0_5"/>
<dbReference type="InterPro" id="IPR011990">
    <property type="entry name" value="TPR-like_helical_dom_sf"/>
</dbReference>
<feature type="compositionally biased region" description="Polar residues" evidence="2">
    <location>
        <begin position="235"/>
        <end position="245"/>
    </location>
</feature>
<dbReference type="InterPro" id="IPR036737">
    <property type="entry name" value="OmpA-like_sf"/>
</dbReference>
<organism evidence="5 6">
    <name type="scientific">Hyphomicrobium denitrificans (strain ATCC 51888 / DSM 1869 / NCIMB 11706 / TK 0415)</name>
    <dbReference type="NCBI Taxonomy" id="582899"/>
    <lineage>
        <taxon>Bacteria</taxon>
        <taxon>Pseudomonadati</taxon>
        <taxon>Pseudomonadota</taxon>
        <taxon>Alphaproteobacteria</taxon>
        <taxon>Hyphomicrobiales</taxon>
        <taxon>Hyphomicrobiaceae</taxon>
        <taxon>Hyphomicrobium</taxon>
    </lineage>
</organism>
<keyword evidence="1" id="KW-0472">Membrane</keyword>
<dbReference type="KEGG" id="hdn:Hden_2419"/>
<dbReference type="Proteomes" id="UP000002033">
    <property type="component" value="Chromosome"/>
</dbReference>
<dbReference type="AlphaFoldDB" id="D8JRZ8"/>
<dbReference type="InterPro" id="IPR050330">
    <property type="entry name" value="Bact_OuterMem_StrucFunc"/>
</dbReference>
<keyword evidence="6" id="KW-1185">Reference proteome</keyword>
<feature type="signal peptide" evidence="3">
    <location>
        <begin position="1"/>
        <end position="30"/>
    </location>
</feature>
<evidence type="ECO:0000256" key="3">
    <source>
        <dbReference type="SAM" id="SignalP"/>
    </source>
</evidence>
<evidence type="ECO:0000313" key="6">
    <source>
        <dbReference type="Proteomes" id="UP000002033"/>
    </source>
</evidence>
<protein>
    <submittedName>
        <fullName evidence="5">OmpA/MotB domain protein</fullName>
    </submittedName>
</protein>
<reference evidence="6" key="1">
    <citation type="journal article" date="2011" name="J. Bacteriol.">
        <title>Genome sequences of eight morphologically diverse alphaproteobacteria.</title>
        <authorList>
            <consortium name="US DOE Joint Genome Institute"/>
            <person name="Brown P.J."/>
            <person name="Kysela D.T."/>
            <person name="Buechlein A."/>
            <person name="Hemmerich C."/>
            <person name="Brun Y.V."/>
        </authorList>
    </citation>
    <scope>NUCLEOTIDE SEQUENCE [LARGE SCALE GENOMIC DNA]</scope>
    <source>
        <strain evidence="6">ATCC 51888 / DSM 1869 / NCIB 11706 / TK 0415</strain>
    </source>
</reference>
<keyword evidence="3" id="KW-0732">Signal</keyword>
<dbReference type="PANTHER" id="PTHR30329:SF21">
    <property type="entry name" value="LIPOPROTEIN YIAD-RELATED"/>
    <property type="match status" value="1"/>
</dbReference>
<feature type="domain" description="OmpA-like" evidence="4">
    <location>
        <begin position="113"/>
        <end position="230"/>
    </location>
</feature>
<dbReference type="Gene3D" id="3.30.1330.60">
    <property type="entry name" value="OmpA-like domain"/>
    <property type="match status" value="1"/>
</dbReference>
<dbReference type="SUPFAM" id="SSF103088">
    <property type="entry name" value="OmpA-like"/>
    <property type="match status" value="1"/>
</dbReference>
<dbReference type="InterPro" id="IPR006665">
    <property type="entry name" value="OmpA-like"/>
</dbReference>
<name>D8JRZ8_HYPDA</name>
<sequence precursor="true">MQKSLSSRFVIGVMSAVLALMMAFTLSAIAQEDDDGPNGETAAELLVDGMDAASDRAYDSARRLFQKLISAFPDSPEAARARRALSSLGSDGDTEEGRAAIRADEAERTAEYRHAFLISVGDRVFFAESSAELGGRALAIIEGQARWLKLRPNLTITVIGRSDDGGDRRSAQTLSKQRAEAVRDRLIAAGLDASRVDLRPTGNDDKVAVCSTSMCRAQNRNAEVFINDLRDQDPIRSSMQSSTTRPPRGLSGRPAETGQVAQ</sequence>
<gene>
    <name evidence="5" type="ordered locus">Hden_2419</name>
</gene>
<evidence type="ECO:0000313" key="5">
    <source>
        <dbReference type="EMBL" id="ADJ24216.1"/>
    </source>
</evidence>
<feature type="region of interest" description="Disordered" evidence="2">
    <location>
        <begin position="227"/>
        <end position="262"/>
    </location>
</feature>
<dbReference type="GO" id="GO:0016020">
    <property type="term" value="C:membrane"/>
    <property type="evidence" value="ECO:0007669"/>
    <property type="project" value="UniProtKB-UniRule"/>
</dbReference>
<accession>D8JRZ8</accession>
<proteinExistence type="predicted"/>
<feature type="chain" id="PRO_5003116091" evidence="3">
    <location>
        <begin position="31"/>
        <end position="262"/>
    </location>
</feature>